<evidence type="ECO:0000259" key="2">
    <source>
        <dbReference type="PROSITE" id="PS50994"/>
    </source>
</evidence>
<comment type="caution">
    <text evidence="3">The sequence shown here is derived from an EMBL/GenBank/DDBJ whole genome shotgun (WGS) entry which is preliminary data.</text>
</comment>
<protein>
    <submittedName>
        <fullName evidence="3">IS3 family transposase</fullName>
    </submittedName>
</protein>
<dbReference type="InterPro" id="IPR001584">
    <property type="entry name" value="Integrase_cat-core"/>
</dbReference>
<dbReference type="GO" id="GO:0015074">
    <property type="term" value="P:DNA integration"/>
    <property type="evidence" value="ECO:0007669"/>
    <property type="project" value="InterPro"/>
</dbReference>
<gene>
    <name evidence="3" type="ORF">IDH44_07300</name>
</gene>
<accession>A0A927BQQ5</accession>
<feature type="domain" description="Integrase catalytic" evidence="2">
    <location>
        <begin position="8"/>
        <end position="178"/>
    </location>
</feature>
<dbReference type="EMBL" id="JACXIZ010000013">
    <property type="protein sequence ID" value="MBD2844991.1"/>
    <property type="molecule type" value="Genomic_DNA"/>
</dbReference>
<dbReference type="PROSITE" id="PS50994">
    <property type="entry name" value="INTEGRASE"/>
    <property type="match status" value="1"/>
</dbReference>
<keyword evidence="1" id="KW-0175">Coiled coil</keyword>
<dbReference type="PANTHER" id="PTHR46889:SF7">
    <property type="entry name" value="TRANSPOSASE FOR INSERTION SEQUENCE ELEMENT IS904"/>
    <property type="match status" value="1"/>
</dbReference>
<dbReference type="Pfam" id="PF13333">
    <property type="entry name" value="rve_2"/>
    <property type="match status" value="1"/>
</dbReference>
<dbReference type="NCBIfam" id="NF033516">
    <property type="entry name" value="transpos_IS3"/>
    <property type="match status" value="1"/>
</dbReference>
<dbReference type="Proteomes" id="UP000621560">
    <property type="component" value="Unassembled WGS sequence"/>
</dbReference>
<proteinExistence type="predicted"/>
<feature type="coiled-coil region" evidence="1">
    <location>
        <begin position="20"/>
        <end position="47"/>
    </location>
</feature>
<evidence type="ECO:0000256" key="1">
    <source>
        <dbReference type="SAM" id="Coils"/>
    </source>
</evidence>
<name>A0A927BQQ5_9BACL</name>
<dbReference type="PANTHER" id="PTHR46889">
    <property type="entry name" value="TRANSPOSASE INSF FOR INSERTION SEQUENCE IS3B-RELATED"/>
    <property type="match status" value="1"/>
</dbReference>
<evidence type="ECO:0000313" key="4">
    <source>
        <dbReference type="Proteomes" id="UP000621560"/>
    </source>
</evidence>
<reference evidence="3" key="1">
    <citation type="submission" date="2020-09" db="EMBL/GenBank/DDBJ databases">
        <title>A novel bacterium of genus Paenibacillus, isolated from South China Sea.</title>
        <authorList>
            <person name="Huang H."/>
            <person name="Mo K."/>
            <person name="Hu Y."/>
        </authorList>
    </citation>
    <scope>NUCLEOTIDE SEQUENCE</scope>
    <source>
        <strain evidence="3">IB182496</strain>
    </source>
</reference>
<dbReference type="SUPFAM" id="SSF53098">
    <property type="entry name" value="Ribonuclease H-like"/>
    <property type="match status" value="1"/>
</dbReference>
<evidence type="ECO:0000313" key="3">
    <source>
        <dbReference type="EMBL" id="MBD2844991.1"/>
    </source>
</evidence>
<organism evidence="3 4">
    <name type="scientific">Paenibacillus sabuli</name>
    <dbReference type="NCBI Taxonomy" id="2772509"/>
    <lineage>
        <taxon>Bacteria</taxon>
        <taxon>Bacillati</taxon>
        <taxon>Bacillota</taxon>
        <taxon>Bacilli</taxon>
        <taxon>Bacillales</taxon>
        <taxon>Paenibacillaceae</taxon>
        <taxon>Paenibacillus</taxon>
    </lineage>
</organism>
<dbReference type="AlphaFoldDB" id="A0A927BQQ5"/>
<dbReference type="InterPro" id="IPR036397">
    <property type="entry name" value="RNaseH_sf"/>
</dbReference>
<dbReference type="InterPro" id="IPR012337">
    <property type="entry name" value="RNaseH-like_sf"/>
</dbReference>
<dbReference type="InterPro" id="IPR048020">
    <property type="entry name" value="Transpos_IS3"/>
</dbReference>
<dbReference type="GO" id="GO:0003676">
    <property type="term" value="F:nucleic acid binding"/>
    <property type="evidence" value="ECO:0007669"/>
    <property type="project" value="InterPro"/>
</dbReference>
<keyword evidence="4" id="KW-1185">Reference proteome</keyword>
<dbReference type="Pfam" id="PF00665">
    <property type="entry name" value="rve"/>
    <property type="match status" value="1"/>
</dbReference>
<sequence length="183" mass="21660">MYGWMKKFGDEPEVVAAQAFKSKDHRLREMQKQVRELQEENEILKKAMHFFGWHTSERMTKELVLQALKQAHGRQRPAGEVLHHSDRGSQYASHEYQKQLKVYSMIGSMSRKGNGYDNACIESFHSLIKKELIYLNKYETRAQAEKSIFEYIEVFYNNERIHSSIGYATPSQFERQYDFNTVH</sequence>
<dbReference type="Gene3D" id="3.30.420.10">
    <property type="entry name" value="Ribonuclease H-like superfamily/Ribonuclease H"/>
    <property type="match status" value="1"/>
</dbReference>
<dbReference type="InterPro" id="IPR050900">
    <property type="entry name" value="Transposase_IS3/IS150/IS904"/>
</dbReference>